<keyword evidence="1" id="KW-1133">Transmembrane helix</keyword>
<name>A0A225DUP8_9BACT</name>
<gene>
    <name evidence="3" type="ORF">FRUB_01571</name>
</gene>
<feature type="transmembrane region" description="Helical" evidence="1">
    <location>
        <begin position="12"/>
        <end position="33"/>
    </location>
</feature>
<reference evidence="4" key="1">
    <citation type="submission" date="2017-06" db="EMBL/GenBank/DDBJ databases">
        <title>Genome analysis of Fimbriiglobus ruber SP5, the first member of the order Planctomycetales with confirmed chitinolytic capability.</title>
        <authorList>
            <person name="Ravin N.V."/>
            <person name="Rakitin A.L."/>
            <person name="Ivanova A.A."/>
            <person name="Beletsky A.V."/>
            <person name="Kulichevskaya I.S."/>
            <person name="Mardanov A.V."/>
            <person name="Dedysh S.N."/>
        </authorList>
    </citation>
    <scope>NUCLEOTIDE SEQUENCE [LARGE SCALE GENOMIC DNA]</scope>
    <source>
        <strain evidence="4">SP5</strain>
    </source>
</reference>
<dbReference type="AlphaFoldDB" id="A0A225DUP8"/>
<dbReference type="Gene3D" id="3.30.700.10">
    <property type="entry name" value="Glycoprotein, Type 4 Pilin"/>
    <property type="match status" value="1"/>
</dbReference>
<dbReference type="InterPro" id="IPR027558">
    <property type="entry name" value="Pre_pil_HX9DG_C"/>
</dbReference>
<dbReference type="EMBL" id="NIDE01000002">
    <property type="protein sequence ID" value="OWK45240.1"/>
    <property type="molecule type" value="Genomic_DNA"/>
</dbReference>
<keyword evidence="4" id="KW-1185">Reference proteome</keyword>
<dbReference type="PROSITE" id="PS00409">
    <property type="entry name" value="PROKAR_NTER_METHYL"/>
    <property type="match status" value="1"/>
</dbReference>
<dbReference type="Pfam" id="PF07963">
    <property type="entry name" value="N_methyl"/>
    <property type="match status" value="1"/>
</dbReference>
<keyword evidence="1" id="KW-0472">Membrane</keyword>
<sequence length="316" mass="33854">MRRVRPRAGFTLIELLVVIAIIAILIGLLLPAVQKVREAAARTRCQNNMKQIGLALHNYHGTAGYFPGNMGPSLPLPPGGATTGPAGAIPTAAWPSSWIQYITPYVEQTNATFDRVLPTFTCPSDPRGTLYNPIDTHGYTSYLAVSGYSIYGTEGVMYSTPGTVSGTYVASNTPIVQITDGASNTIMVAERPPLINMTNIGPLIWGWGWWVSTDPGDVSIGFKNTTQLANMPDCSGYLPLNYGPGPRTVDSHGYVTPSIPGMDPDCDMYHPWSFHTGGAHMLFGDGACRFVSYSASQIMPALATRSGGEVFDASQL</sequence>
<comment type="caution">
    <text evidence="3">The sequence shown here is derived from an EMBL/GenBank/DDBJ whole genome shotgun (WGS) entry which is preliminary data.</text>
</comment>
<keyword evidence="1" id="KW-0812">Transmembrane</keyword>
<evidence type="ECO:0000313" key="3">
    <source>
        <dbReference type="EMBL" id="OWK45240.1"/>
    </source>
</evidence>
<dbReference type="InterPro" id="IPR011453">
    <property type="entry name" value="DUF1559"/>
</dbReference>
<protein>
    <recommendedName>
        <fullName evidence="2">DUF1559 domain-containing protein</fullName>
    </recommendedName>
</protein>
<proteinExistence type="predicted"/>
<dbReference type="NCBIfam" id="TIGR04294">
    <property type="entry name" value="pre_pil_HX9DG"/>
    <property type="match status" value="1"/>
</dbReference>
<dbReference type="SUPFAM" id="SSF54523">
    <property type="entry name" value="Pili subunits"/>
    <property type="match status" value="1"/>
</dbReference>
<dbReference type="PANTHER" id="PTHR30093:SF2">
    <property type="entry name" value="TYPE II SECRETION SYSTEM PROTEIN H"/>
    <property type="match status" value="1"/>
</dbReference>
<organism evidence="3 4">
    <name type="scientific">Fimbriiglobus ruber</name>
    <dbReference type="NCBI Taxonomy" id="1908690"/>
    <lineage>
        <taxon>Bacteria</taxon>
        <taxon>Pseudomonadati</taxon>
        <taxon>Planctomycetota</taxon>
        <taxon>Planctomycetia</taxon>
        <taxon>Gemmatales</taxon>
        <taxon>Gemmataceae</taxon>
        <taxon>Fimbriiglobus</taxon>
    </lineage>
</organism>
<dbReference type="NCBIfam" id="TIGR02532">
    <property type="entry name" value="IV_pilin_GFxxxE"/>
    <property type="match status" value="1"/>
</dbReference>
<dbReference type="PANTHER" id="PTHR30093">
    <property type="entry name" value="GENERAL SECRETION PATHWAY PROTEIN G"/>
    <property type="match status" value="1"/>
</dbReference>
<feature type="domain" description="DUF1559" evidence="2">
    <location>
        <begin position="34"/>
        <end position="294"/>
    </location>
</feature>
<evidence type="ECO:0000256" key="1">
    <source>
        <dbReference type="SAM" id="Phobius"/>
    </source>
</evidence>
<accession>A0A225DUP8</accession>
<dbReference type="RefSeq" id="WP_161967249.1">
    <property type="nucleotide sequence ID" value="NZ_NIDE01000002.1"/>
</dbReference>
<dbReference type="Proteomes" id="UP000214646">
    <property type="component" value="Unassembled WGS sequence"/>
</dbReference>
<evidence type="ECO:0000313" key="4">
    <source>
        <dbReference type="Proteomes" id="UP000214646"/>
    </source>
</evidence>
<dbReference type="OrthoDB" id="261495at2"/>
<dbReference type="InterPro" id="IPR012902">
    <property type="entry name" value="N_methyl_site"/>
</dbReference>
<dbReference type="InterPro" id="IPR045584">
    <property type="entry name" value="Pilin-like"/>
</dbReference>
<dbReference type="Pfam" id="PF07596">
    <property type="entry name" value="SBP_bac_10"/>
    <property type="match status" value="1"/>
</dbReference>
<evidence type="ECO:0000259" key="2">
    <source>
        <dbReference type="Pfam" id="PF07596"/>
    </source>
</evidence>